<evidence type="ECO:0000256" key="5">
    <source>
        <dbReference type="RuleBase" id="RU362024"/>
    </source>
</evidence>
<accession>A0A932GSF5</accession>
<dbReference type="PANTHER" id="PTHR42786">
    <property type="entry name" value="TRNA/RRNA METHYLTRANSFERASE"/>
    <property type="match status" value="1"/>
</dbReference>
<dbReference type="Gene3D" id="1.10.8.590">
    <property type="match status" value="1"/>
</dbReference>
<proteinExistence type="inferred from homology"/>
<dbReference type="InterPro" id="IPR029028">
    <property type="entry name" value="Alpha/beta_knot_MTases"/>
</dbReference>
<feature type="domain" description="tRNA/rRNA methyltransferase SpoU type" evidence="6">
    <location>
        <begin position="4"/>
        <end position="153"/>
    </location>
</feature>
<comment type="similarity">
    <text evidence="1">Belongs to the class IV-like SAM-binding methyltransferase superfamily. RNA methyltransferase TrmH family.</text>
</comment>
<keyword evidence="2 5" id="KW-0489">Methyltransferase</keyword>
<comment type="function">
    <text evidence="5">Catalyzes the formation of 2'O-methylated cytidine (Cm32) or 2'O-methylated uridine (Um32) at position 32 in tRNA.</text>
</comment>
<dbReference type="AlphaFoldDB" id="A0A932GSF5"/>
<comment type="catalytic activity">
    <reaction evidence="5">
        <text>cytidine(32) in tRNA + S-adenosyl-L-methionine = 2'-O-methylcytidine(32) in tRNA + S-adenosyl-L-homocysteine + H(+)</text>
        <dbReference type="Rhea" id="RHEA:42932"/>
        <dbReference type="Rhea" id="RHEA-COMP:10288"/>
        <dbReference type="Rhea" id="RHEA-COMP:10289"/>
        <dbReference type="ChEBI" id="CHEBI:15378"/>
        <dbReference type="ChEBI" id="CHEBI:57856"/>
        <dbReference type="ChEBI" id="CHEBI:59789"/>
        <dbReference type="ChEBI" id="CHEBI:74495"/>
        <dbReference type="ChEBI" id="CHEBI:82748"/>
        <dbReference type="EC" id="2.1.1.200"/>
    </reaction>
</comment>
<dbReference type="SUPFAM" id="SSF75217">
    <property type="entry name" value="alpha/beta knot"/>
    <property type="match status" value="1"/>
</dbReference>
<comment type="subcellular location">
    <subcellularLocation>
        <location evidence="5">Cytoplasm</location>
    </subcellularLocation>
</comment>
<evidence type="ECO:0000313" key="8">
    <source>
        <dbReference type="Proteomes" id="UP000741360"/>
    </source>
</evidence>
<sequence>MDSITIVLVRPQGSANVGAVARAMANTGFRRLVLVDPCDYLCDEALKMALRARPLLERARVAEDLREALAGAGFVVGTSCRLGQARGPAAFPRELAPRILEFTGRAEVAIVFGPEDRGLTNEELSLCHELLTVPTHPEFPSLNLAQAVMLVCYEIYVCGHTQDAGTHSRVPILMGAEPSVPDRTLAASRDLEELYAQMESTLNRIRFLNPQNPGHMMTALRRIFGRALLDEREVRILRGIFHQFDWYIAYGRDREKSSRIPPEPSNPPR</sequence>
<dbReference type="GO" id="GO:0003723">
    <property type="term" value="F:RNA binding"/>
    <property type="evidence" value="ECO:0007669"/>
    <property type="project" value="InterPro"/>
</dbReference>
<dbReference type="PANTHER" id="PTHR42786:SF2">
    <property type="entry name" value="TRNA (CYTIDINE_URIDINE-2'-O-)-METHYLTRANSFERASE TRMJ"/>
    <property type="match status" value="1"/>
</dbReference>
<reference evidence="7" key="1">
    <citation type="submission" date="2020-07" db="EMBL/GenBank/DDBJ databases">
        <title>Huge and variable diversity of episymbiotic CPR bacteria and DPANN archaea in groundwater ecosystems.</title>
        <authorList>
            <person name="He C.Y."/>
            <person name="Keren R."/>
            <person name="Whittaker M."/>
            <person name="Farag I.F."/>
            <person name="Doudna J."/>
            <person name="Cate J.H.D."/>
            <person name="Banfield J.F."/>
        </authorList>
    </citation>
    <scope>NUCLEOTIDE SEQUENCE</scope>
    <source>
        <strain evidence="7">NC_groundwater_717_Ag_S-0.2um_59_8</strain>
    </source>
</reference>
<dbReference type="PIRSF" id="PIRSF004808">
    <property type="entry name" value="LasT"/>
    <property type="match status" value="1"/>
</dbReference>
<dbReference type="InterPro" id="IPR004384">
    <property type="entry name" value="RNA_MeTrfase_TrmJ/LasT"/>
</dbReference>
<evidence type="ECO:0000256" key="2">
    <source>
        <dbReference type="ARBA" id="ARBA00022603"/>
    </source>
</evidence>
<dbReference type="EMBL" id="JACPSX010000263">
    <property type="protein sequence ID" value="MBI3016095.1"/>
    <property type="molecule type" value="Genomic_DNA"/>
</dbReference>
<comment type="catalytic activity">
    <reaction evidence="5">
        <text>uridine(32) in tRNA + S-adenosyl-L-methionine = 2'-O-methyluridine(32) in tRNA + S-adenosyl-L-homocysteine + H(+)</text>
        <dbReference type="Rhea" id="RHEA:42936"/>
        <dbReference type="Rhea" id="RHEA-COMP:10107"/>
        <dbReference type="Rhea" id="RHEA-COMP:10290"/>
        <dbReference type="ChEBI" id="CHEBI:15378"/>
        <dbReference type="ChEBI" id="CHEBI:57856"/>
        <dbReference type="ChEBI" id="CHEBI:59789"/>
        <dbReference type="ChEBI" id="CHEBI:65315"/>
        <dbReference type="ChEBI" id="CHEBI:74478"/>
        <dbReference type="EC" id="2.1.1.200"/>
    </reaction>
</comment>
<evidence type="ECO:0000256" key="1">
    <source>
        <dbReference type="ARBA" id="ARBA00007228"/>
    </source>
</evidence>
<dbReference type="EC" id="2.1.1.200" evidence="5"/>
<name>A0A932GSF5_UNCTE</name>
<evidence type="ECO:0000256" key="4">
    <source>
        <dbReference type="ARBA" id="ARBA00022691"/>
    </source>
</evidence>
<keyword evidence="3" id="KW-0808">Transferase</keyword>
<keyword evidence="5" id="KW-0963">Cytoplasm</keyword>
<gene>
    <name evidence="5" type="primary">trmJ</name>
    <name evidence="7" type="ORF">HYY65_13780</name>
</gene>
<organism evidence="7 8">
    <name type="scientific">Tectimicrobiota bacterium</name>
    <dbReference type="NCBI Taxonomy" id="2528274"/>
    <lineage>
        <taxon>Bacteria</taxon>
        <taxon>Pseudomonadati</taxon>
        <taxon>Nitrospinota/Tectimicrobiota group</taxon>
        <taxon>Candidatus Tectimicrobiota</taxon>
    </lineage>
</organism>
<dbReference type="GO" id="GO:0005829">
    <property type="term" value="C:cytosol"/>
    <property type="evidence" value="ECO:0007669"/>
    <property type="project" value="TreeGrafter"/>
</dbReference>
<comment type="subunit">
    <text evidence="5">Homodimer.</text>
</comment>
<evidence type="ECO:0000313" key="7">
    <source>
        <dbReference type="EMBL" id="MBI3016095.1"/>
    </source>
</evidence>
<dbReference type="CDD" id="cd18093">
    <property type="entry name" value="SpoU-like_TrmJ"/>
    <property type="match status" value="1"/>
</dbReference>
<dbReference type="Proteomes" id="UP000741360">
    <property type="component" value="Unassembled WGS sequence"/>
</dbReference>
<dbReference type="GO" id="GO:0002128">
    <property type="term" value="P:tRNA nucleoside ribose methylation"/>
    <property type="evidence" value="ECO:0007669"/>
    <property type="project" value="TreeGrafter"/>
</dbReference>
<dbReference type="GO" id="GO:0160206">
    <property type="term" value="F:tRNA (cytidine(32)/uridine(32)-2'-O)-methyltransferase activity"/>
    <property type="evidence" value="ECO:0007669"/>
    <property type="project" value="UniProtKB-EC"/>
</dbReference>
<evidence type="ECO:0000259" key="6">
    <source>
        <dbReference type="Pfam" id="PF00588"/>
    </source>
</evidence>
<comment type="caution">
    <text evidence="7">The sequence shown here is derived from an EMBL/GenBank/DDBJ whole genome shotgun (WGS) entry which is preliminary data.</text>
</comment>
<dbReference type="InterPro" id="IPR001537">
    <property type="entry name" value="SpoU_MeTrfase"/>
</dbReference>
<dbReference type="Pfam" id="PF00588">
    <property type="entry name" value="SpoU_methylase"/>
    <property type="match status" value="1"/>
</dbReference>
<keyword evidence="5" id="KW-0819">tRNA processing</keyword>
<dbReference type="Gene3D" id="3.40.1280.10">
    <property type="match status" value="1"/>
</dbReference>
<protein>
    <recommendedName>
        <fullName evidence="5">tRNA (cytidine/uridine-2'-O-)-methyltransferase TrmJ</fullName>
        <ecNumber evidence="5">2.1.1.200</ecNumber>
    </recommendedName>
    <alternativeName>
        <fullName evidence="5">tRNA (cytidine(32)/uridine(32)-2'-O)-methyltransferase</fullName>
    </alternativeName>
    <alternativeName>
        <fullName evidence="5">tRNA Cm32/Um32 methyltransferase</fullName>
    </alternativeName>
</protein>
<dbReference type="InterPro" id="IPR029026">
    <property type="entry name" value="tRNA_m1G_MTases_N"/>
</dbReference>
<dbReference type="NCBIfam" id="TIGR00050">
    <property type="entry name" value="rRNA_methyl_1"/>
    <property type="match status" value="1"/>
</dbReference>
<evidence type="ECO:0000256" key="3">
    <source>
        <dbReference type="ARBA" id="ARBA00022679"/>
    </source>
</evidence>
<keyword evidence="4 5" id="KW-0949">S-adenosyl-L-methionine</keyword>